<dbReference type="InParanoid" id="G4Z1I2"/>
<gene>
    <name evidence="1" type="ORF">PHYSODRAFT_256062</name>
</gene>
<reference evidence="1 2" key="1">
    <citation type="journal article" date="2006" name="Science">
        <title>Phytophthora genome sequences uncover evolutionary origins and mechanisms of pathogenesis.</title>
        <authorList>
            <person name="Tyler B.M."/>
            <person name="Tripathy S."/>
            <person name="Zhang X."/>
            <person name="Dehal P."/>
            <person name="Jiang R.H."/>
            <person name="Aerts A."/>
            <person name="Arredondo F.D."/>
            <person name="Baxter L."/>
            <person name="Bensasson D."/>
            <person name="Beynon J.L."/>
            <person name="Chapman J."/>
            <person name="Damasceno C.M."/>
            <person name="Dorrance A.E."/>
            <person name="Dou D."/>
            <person name="Dickerman A.W."/>
            <person name="Dubchak I.L."/>
            <person name="Garbelotto M."/>
            <person name="Gijzen M."/>
            <person name="Gordon S.G."/>
            <person name="Govers F."/>
            <person name="Grunwald N.J."/>
            <person name="Huang W."/>
            <person name="Ivors K.L."/>
            <person name="Jones R.W."/>
            <person name="Kamoun S."/>
            <person name="Krampis K."/>
            <person name="Lamour K.H."/>
            <person name="Lee M.K."/>
            <person name="McDonald W.H."/>
            <person name="Medina M."/>
            <person name="Meijer H.J."/>
            <person name="Nordberg E.K."/>
            <person name="Maclean D.J."/>
            <person name="Ospina-Giraldo M.D."/>
            <person name="Morris P.F."/>
            <person name="Phuntumart V."/>
            <person name="Putnam N.H."/>
            <person name="Rash S."/>
            <person name="Rose J.K."/>
            <person name="Sakihama Y."/>
            <person name="Salamov A.A."/>
            <person name="Savidor A."/>
            <person name="Scheuring C.F."/>
            <person name="Smith B.M."/>
            <person name="Sobral B.W."/>
            <person name="Terry A."/>
            <person name="Torto-Alalibo T.A."/>
            <person name="Win J."/>
            <person name="Xu Z."/>
            <person name="Zhang H."/>
            <person name="Grigoriev I.V."/>
            <person name="Rokhsar D.S."/>
            <person name="Boore J.L."/>
        </authorList>
    </citation>
    <scope>NUCLEOTIDE SEQUENCE [LARGE SCALE GENOMIC DNA]</scope>
    <source>
        <strain evidence="1 2">P6497</strain>
    </source>
</reference>
<dbReference type="EMBL" id="JH159152">
    <property type="protein sequence ID" value="EGZ25893.1"/>
    <property type="molecule type" value="Genomic_DNA"/>
</dbReference>
<keyword evidence="2" id="KW-1185">Reference proteome</keyword>
<accession>G4Z1I2</accession>
<dbReference type="GeneID" id="20638694"/>
<name>G4Z1I2_PHYSP</name>
<dbReference type="RefSeq" id="XP_009521181.1">
    <property type="nucleotide sequence ID" value="XM_009522886.1"/>
</dbReference>
<evidence type="ECO:0000313" key="1">
    <source>
        <dbReference type="EMBL" id="EGZ25893.1"/>
    </source>
</evidence>
<proteinExistence type="predicted"/>
<sequence length="133" mass="15818">MFQGRIKVLYFHVREDLDESVLDQLDEVVEFMKKWAQEIWEILHWITIKPMGKTTAETKALAESKKLNDSRAKRRDKVAQKFQKLKKRLISEGFPETLFEEPGIWQYPNQICHLFLMDPGTKKENGDSYSWIE</sequence>
<dbReference type="AlphaFoldDB" id="G4Z1I2"/>
<dbReference type="KEGG" id="psoj:PHYSODRAFT_256062"/>
<evidence type="ECO:0000313" key="2">
    <source>
        <dbReference type="Proteomes" id="UP000002640"/>
    </source>
</evidence>
<organism evidence="1 2">
    <name type="scientific">Phytophthora sojae (strain P6497)</name>
    <name type="common">Soybean stem and root rot agent</name>
    <name type="synonym">Phytophthora megasperma f. sp. glycines</name>
    <dbReference type="NCBI Taxonomy" id="1094619"/>
    <lineage>
        <taxon>Eukaryota</taxon>
        <taxon>Sar</taxon>
        <taxon>Stramenopiles</taxon>
        <taxon>Oomycota</taxon>
        <taxon>Peronosporomycetes</taxon>
        <taxon>Peronosporales</taxon>
        <taxon>Peronosporaceae</taxon>
        <taxon>Phytophthora</taxon>
    </lineage>
</organism>
<dbReference type="SMR" id="G4Z1I2"/>
<dbReference type="Proteomes" id="UP000002640">
    <property type="component" value="Unassembled WGS sequence"/>
</dbReference>
<protein>
    <submittedName>
        <fullName evidence="1">Uncharacterized protein</fullName>
    </submittedName>
</protein>